<dbReference type="CDD" id="cd18186">
    <property type="entry name" value="BTB_POZ_ZBTB_KLHL-like"/>
    <property type="match status" value="1"/>
</dbReference>
<dbReference type="PANTHER" id="PTHR45774">
    <property type="entry name" value="BTB/POZ DOMAIN-CONTAINING"/>
    <property type="match status" value="1"/>
</dbReference>
<organism evidence="2 3">
    <name type="scientific">Rhizophagus irregularis (strain DAOM 197198w)</name>
    <name type="common">Glomus intraradices</name>
    <dbReference type="NCBI Taxonomy" id="1432141"/>
    <lineage>
        <taxon>Eukaryota</taxon>
        <taxon>Fungi</taxon>
        <taxon>Fungi incertae sedis</taxon>
        <taxon>Mucoromycota</taxon>
        <taxon>Glomeromycotina</taxon>
        <taxon>Glomeromycetes</taxon>
        <taxon>Glomerales</taxon>
        <taxon>Glomeraceae</taxon>
        <taxon>Rhizophagus</taxon>
    </lineage>
</organism>
<feature type="domain" description="BTB" evidence="1">
    <location>
        <begin position="24"/>
        <end position="93"/>
    </location>
</feature>
<evidence type="ECO:0000313" key="2">
    <source>
        <dbReference type="EMBL" id="EXX78320.1"/>
    </source>
</evidence>
<dbReference type="Pfam" id="PF07534">
    <property type="entry name" value="TLD"/>
    <property type="match status" value="1"/>
</dbReference>
<dbReference type="SUPFAM" id="SSF54695">
    <property type="entry name" value="POZ domain"/>
    <property type="match status" value="1"/>
</dbReference>
<dbReference type="InterPro" id="IPR011705">
    <property type="entry name" value="BACK"/>
</dbReference>
<sequence length="437" mass="51582">MSCQTLSNKFLEDINNLYDITDDYNVKIQVGKDSEMEIFQAHSVILRARSKYFHSAFSSNLVKKEGDFYIFKKPNVTSIVFKIILKYIYTGTILGNIENNIIELLLVANEMELHELVEYLQQCIINFNNDWIELNGVKLYDFISHHKDVFPKLQELCNNIMSQKPKLLIDSNEFWGLDDEALLSMIQLDYLEMKEVEIWDNLIKWGIAKNSTLNSDMKTWSVKEYDILKETISKFIQHIRFFQMTSQEYYCKVRPLSKLLPKELEEDLLSHYIVPEYKLATKVLLPRKTQNDKIFDSTILTRKYFNLISYWIDNGQEKLPKFTERATIVIIKLKDSNKIIGGYNPIIWSKNGSFRYSDKSFIFSFYLDTLDLNTIVLSRVVEYNRAIWDSDDNNHGFGYGDLYIFRKSCKLTHYSAKILDSDHFEIDDYEVFQVIEK</sequence>
<dbReference type="InterPro" id="IPR006571">
    <property type="entry name" value="TLDc_dom"/>
</dbReference>
<protein>
    <recommendedName>
        <fullName evidence="1">BTB domain-containing protein</fullName>
    </recommendedName>
</protein>
<dbReference type="SMART" id="SM00225">
    <property type="entry name" value="BTB"/>
    <property type="match status" value="1"/>
</dbReference>
<dbReference type="PROSITE" id="PS50097">
    <property type="entry name" value="BTB"/>
    <property type="match status" value="1"/>
</dbReference>
<dbReference type="InterPro" id="IPR011333">
    <property type="entry name" value="SKP1/BTB/POZ_sf"/>
</dbReference>
<evidence type="ECO:0000313" key="3">
    <source>
        <dbReference type="Proteomes" id="UP000022910"/>
    </source>
</evidence>
<dbReference type="Proteomes" id="UP000022910">
    <property type="component" value="Unassembled WGS sequence"/>
</dbReference>
<dbReference type="AlphaFoldDB" id="A0A015KFB2"/>
<dbReference type="HOGENOM" id="CLU_021542_0_2_1"/>
<evidence type="ECO:0000259" key="1">
    <source>
        <dbReference type="PROSITE" id="PS50097"/>
    </source>
</evidence>
<comment type="caution">
    <text evidence="2">The sequence shown here is derived from an EMBL/GenBank/DDBJ whole genome shotgun (WGS) entry which is preliminary data.</text>
</comment>
<name>A0A015KFB2_RHIIW</name>
<proteinExistence type="predicted"/>
<dbReference type="Pfam" id="PF00651">
    <property type="entry name" value="BTB"/>
    <property type="match status" value="1"/>
</dbReference>
<dbReference type="PANTHER" id="PTHR45774:SF3">
    <property type="entry name" value="BTB (POZ) DOMAIN-CONTAINING 2B-RELATED"/>
    <property type="match status" value="1"/>
</dbReference>
<dbReference type="Pfam" id="PF07707">
    <property type="entry name" value="BACK"/>
    <property type="match status" value="1"/>
</dbReference>
<dbReference type="InterPro" id="IPR000210">
    <property type="entry name" value="BTB/POZ_dom"/>
</dbReference>
<dbReference type="Gene3D" id="3.30.710.10">
    <property type="entry name" value="Potassium Channel Kv1.1, Chain A"/>
    <property type="match status" value="1"/>
</dbReference>
<reference evidence="2 3" key="1">
    <citation type="submission" date="2014-02" db="EMBL/GenBank/DDBJ databases">
        <title>Single nucleus genome sequencing reveals high similarity among nuclei of an endomycorrhizal fungus.</title>
        <authorList>
            <person name="Lin K."/>
            <person name="Geurts R."/>
            <person name="Zhang Z."/>
            <person name="Limpens E."/>
            <person name="Saunders D.G."/>
            <person name="Mu D."/>
            <person name="Pang E."/>
            <person name="Cao H."/>
            <person name="Cha H."/>
            <person name="Lin T."/>
            <person name="Zhou Q."/>
            <person name="Shang Y."/>
            <person name="Li Y."/>
            <person name="Ivanov S."/>
            <person name="Sharma T."/>
            <person name="Velzen R.V."/>
            <person name="Ruijter N.D."/>
            <person name="Aanen D.K."/>
            <person name="Win J."/>
            <person name="Kamoun S."/>
            <person name="Bisseling T."/>
            <person name="Huang S."/>
        </authorList>
    </citation>
    <scope>NUCLEOTIDE SEQUENCE [LARGE SCALE GENOMIC DNA]</scope>
    <source>
        <strain evidence="3">DAOM197198w</strain>
    </source>
</reference>
<keyword evidence="3" id="KW-1185">Reference proteome</keyword>
<gene>
    <name evidence="2" type="ORF">RirG_016040</name>
</gene>
<accession>A0A015KFB2</accession>
<dbReference type="EMBL" id="JEMT01009248">
    <property type="protein sequence ID" value="EXX78320.1"/>
    <property type="molecule type" value="Genomic_DNA"/>
</dbReference>